<evidence type="ECO:0008006" key="3">
    <source>
        <dbReference type="Google" id="ProtNLM"/>
    </source>
</evidence>
<gene>
    <name evidence="1" type="ORF">FH610_000035</name>
</gene>
<evidence type="ECO:0000313" key="1">
    <source>
        <dbReference type="EMBL" id="KAB8187611.1"/>
    </source>
</evidence>
<protein>
    <recommendedName>
        <fullName evidence="3">Intein C-terminal splicing domain-containing protein</fullName>
    </recommendedName>
</protein>
<proteinExistence type="predicted"/>
<dbReference type="EMBL" id="VDMA02000001">
    <property type="protein sequence ID" value="KAB8187611.1"/>
    <property type="molecule type" value="Genomic_DNA"/>
</dbReference>
<comment type="caution">
    <text evidence="1">The sequence shown here is derived from an EMBL/GenBank/DDBJ whole genome shotgun (WGS) entry which is preliminary data.</text>
</comment>
<keyword evidence="2" id="KW-1185">Reference proteome</keyword>
<evidence type="ECO:0000313" key="2">
    <source>
        <dbReference type="Proteomes" id="UP000313066"/>
    </source>
</evidence>
<dbReference type="AlphaFoldDB" id="A0A5N6C4E6"/>
<reference evidence="1 2" key="1">
    <citation type="submission" date="2019-10" db="EMBL/GenBank/DDBJ databases">
        <title>Nonomuraea sp. nov., isolated from Phyllanthus amarus.</title>
        <authorList>
            <person name="Klykleung N."/>
            <person name="Tanasupawat S."/>
        </authorList>
    </citation>
    <scope>NUCLEOTIDE SEQUENCE [LARGE SCALE GENOMIC DNA]</scope>
    <source>
        <strain evidence="1 2">CR1-09</strain>
    </source>
</reference>
<name>A0A5N6C4E6_9ACTN</name>
<dbReference type="RefSeq" id="WP_139572059.1">
    <property type="nucleotide sequence ID" value="NZ_VDMA02000001.1"/>
</dbReference>
<dbReference type="Proteomes" id="UP000313066">
    <property type="component" value="Unassembled WGS sequence"/>
</dbReference>
<organism evidence="1 2">
    <name type="scientific">Microbispora catharanthi</name>
    <dbReference type="NCBI Taxonomy" id="1712871"/>
    <lineage>
        <taxon>Bacteria</taxon>
        <taxon>Bacillati</taxon>
        <taxon>Actinomycetota</taxon>
        <taxon>Actinomycetes</taxon>
        <taxon>Streptosporangiales</taxon>
        <taxon>Streptosporangiaceae</taxon>
        <taxon>Microbispora</taxon>
    </lineage>
</organism>
<accession>A0A5N6C4E6</accession>
<sequence length="174" mass="18971">MSVKLIPDRIRAPLAFRALCLIDGPHSPRYTYYAFAGNAPILVHNAGGEYCNISELKGDEPSTAARLMASKEYSGGQLRGFRDTNNPDFIDARGRTYDAVGGPSAWTNPNYNEGKMIRSIWKHIYAKSGFNYTVLDMTGASSAQIDAVFSSLDSWAANPAMKPLNKLIILGGGY</sequence>